<proteinExistence type="inferred from homology"/>
<dbReference type="PANTHER" id="PTHR19854:SF1">
    <property type="entry name" value="GUANINE NUCLEOTIDE-BINDING PROTEIN SUBUNIT BETA-LIKE PROTEIN 1"/>
    <property type="match status" value="1"/>
</dbReference>
<gene>
    <name evidence="9" type="ORF">THAR02_06112</name>
</gene>
<dbReference type="InterPro" id="IPR036322">
    <property type="entry name" value="WD40_repeat_dom_sf"/>
</dbReference>
<dbReference type="InterPro" id="IPR019775">
    <property type="entry name" value="WD40_repeat_CS"/>
</dbReference>
<dbReference type="SMART" id="SM00320">
    <property type="entry name" value="WD40"/>
    <property type="match status" value="4"/>
</dbReference>
<sequence length="465" mass="51306">MAESTPSPKAILRGHKAQIHAATFVRQNERLATGDAEGWVVLWDLTIMRPRAVWRAHENAILGIKGWGRDKIITHKSHGRDHKLIVWKLTEEDEGRLSVSLPLEDTPTPRPQPWVLHLLEVNTMNFCPFAACLSDAEQSSLEEASPTTEVLIAVPNTLASEANLKIDIYTLPSQNRIHTIQSSQKNGMAMSLSLFNHQGCLTLAAAFENGFVSVHRLGSDGSWTMTYRSQAHTQPILSIDVHPSREYFFTSAADALIAKHPIPISRQEVDADFKPDQRVTEVVEPHQTNTGKSLLSAALRDATGSETRPRRKKLKEWEHPLKVVNTKHSGQQNLKVRSDGKLFATAGWDSKIRIYSAKTLKELAVLSWHKVGAYAVAFAAVEELSSSSNPPENAKPTPSEQATENNVKEATSASPQAPSNDSQVTSSLVKGPGMSVKDRRLQLARTAHWIAAGAKDGKVSLWDIY</sequence>
<dbReference type="InterPro" id="IPR001680">
    <property type="entry name" value="WD40_rpt"/>
</dbReference>
<accession>A0A0F9XNG6</accession>
<dbReference type="PROSITE" id="PS50082">
    <property type="entry name" value="WD_REPEATS_2"/>
    <property type="match status" value="2"/>
</dbReference>
<feature type="repeat" description="WD" evidence="7">
    <location>
        <begin position="12"/>
        <end position="45"/>
    </location>
</feature>
<comment type="similarity">
    <text evidence="4">Belongs to the WD repeat ASA1 family.</text>
</comment>
<keyword evidence="1 7" id="KW-0853">WD repeat</keyword>
<feature type="repeat" description="WD" evidence="7">
    <location>
        <begin position="450"/>
        <end position="465"/>
    </location>
</feature>
<keyword evidence="2" id="KW-0677">Repeat</keyword>
<protein>
    <recommendedName>
        <fullName evidence="6">ASTRA-associated protein 1</fullName>
    </recommendedName>
</protein>
<evidence type="ECO:0000256" key="5">
    <source>
        <dbReference type="ARBA" id="ARBA00038749"/>
    </source>
</evidence>
<evidence type="ECO:0000256" key="2">
    <source>
        <dbReference type="ARBA" id="ARBA00022737"/>
    </source>
</evidence>
<name>A0A0F9XNG6_TRIHA</name>
<dbReference type="OrthoDB" id="7668193at2759"/>
<feature type="compositionally biased region" description="Polar residues" evidence="8">
    <location>
        <begin position="396"/>
        <end position="428"/>
    </location>
</feature>
<evidence type="ECO:0000256" key="7">
    <source>
        <dbReference type="PROSITE-ProRule" id="PRU00221"/>
    </source>
</evidence>
<comment type="function">
    <text evidence="3">Component of the ASTRA complex involved in chromatin remodeling.</text>
</comment>
<evidence type="ECO:0000313" key="9">
    <source>
        <dbReference type="EMBL" id="KKP01773.1"/>
    </source>
</evidence>
<reference evidence="10" key="1">
    <citation type="journal article" date="2015" name="Genome Announc.">
        <title>Draft whole-genome sequence of the biocontrol agent Trichoderma harzianum T6776.</title>
        <authorList>
            <person name="Baroncelli R."/>
            <person name="Piaggeschi G."/>
            <person name="Fiorini L."/>
            <person name="Bertolini E."/>
            <person name="Zapparata A."/>
            <person name="Pe M.E."/>
            <person name="Sarrocco S."/>
            <person name="Vannacci G."/>
        </authorList>
    </citation>
    <scope>NUCLEOTIDE SEQUENCE [LARGE SCALE GENOMIC DNA]</scope>
    <source>
        <strain evidence="10">T6776</strain>
    </source>
</reference>
<evidence type="ECO:0000256" key="8">
    <source>
        <dbReference type="SAM" id="MobiDB-lite"/>
    </source>
</evidence>
<dbReference type="OMA" id="YQRQSMQ"/>
<dbReference type="PROSITE" id="PS00678">
    <property type="entry name" value="WD_REPEATS_1"/>
    <property type="match status" value="1"/>
</dbReference>
<evidence type="ECO:0000256" key="1">
    <source>
        <dbReference type="ARBA" id="ARBA00022574"/>
    </source>
</evidence>
<dbReference type="Gene3D" id="2.130.10.10">
    <property type="entry name" value="YVTN repeat-like/Quinoprotein amine dehydrogenase"/>
    <property type="match status" value="3"/>
</dbReference>
<evidence type="ECO:0000256" key="6">
    <source>
        <dbReference type="ARBA" id="ARBA00040563"/>
    </source>
</evidence>
<comment type="subunit">
    <text evidence="5">Component of the ASTRA chromatin remodeling machinery complex.</text>
</comment>
<dbReference type="SUPFAM" id="SSF50978">
    <property type="entry name" value="WD40 repeat-like"/>
    <property type="match status" value="1"/>
</dbReference>
<dbReference type="Proteomes" id="UP000034112">
    <property type="component" value="Unassembled WGS sequence"/>
</dbReference>
<evidence type="ECO:0000256" key="3">
    <source>
        <dbReference type="ARBA" id="ARBA00037338"/>
    </source>
</evidence>
<evidence type="ECO:0000256" key="4">
    <source>
        <dbReference type="ARBA" id="ARBA00037931"/>
    </source>
</evidence>
<dbReference type="AlphaFoldDB" id="A0A0F9XNG6"/>
<dbReference type="InterPro" id="IPR015943">
    <property type="entry name" value="WD40/YVTN_repeat-like_dom_sf"/>
</dbReference>
<dbReference type="Pfam" id="PF00400">
    <property type="entry name" value="WD40"/>
    <property type="match status" value="3"/>
</dbReference>
<comment type="caution">
    <text evidence="9">The sequence shown here is derived from an EMBL/GenBank/DDBJ whole genome shotgun (WGS) entry which is preliminary data.</text>
</comment>
<organism evidence="9 10">
    <name type="scientific">Trichoderma harzianum</name>
    <name type="common">Hypocrea lixii</name>
    <dbReference type="NCBI Taxonomy" id="5544"/>
    <lineage>
        <taxon>Eukaryota</taxon>
        <taxon>Fungi</taxon>
        <taxon>Dikarya</taxon>
        <taxon>Ascomycota</taxon>
        <taxon>Pezizomycotina</taxon>
        <taxon>Sordariomycetes</taxon>
        <taxon>Hypocreomycetidae</taxon>
        <taxon>Hypocreales</taxon>
        <taxon>Hypocreaceae</taxon>
        <taxon>Trichoderma</taxon>
    </lineage>
</organism>
<evidence type="ECO:0000313" key="10">
    <source>
        <dbReference type="Proteomes" id="UP000034112"/>
    </source>
</evidence>
<dbReference type="PROSITE" id="PS50294">
    <property type="entry name" value="WD_REPEATS_REGION"/>
    <property type="match status" value="1"/>
</dbReference>
<dbReference type="PANTHER" id="PTHR19854">
    <property type="entry name" value="TRANSDUCIN BETA-LIKE 3"/>
    <property type="match status" value="1"/>
</dbReference>
<feature type="region of interest" description="Disordered" evidence="8">
    <location>
        <begin position="385"/>
        <end position="432"/>
    </location>
</feature>
<dbReference type="EMBL" id="JOKZ01000179">
    <property type="protein sequence ID" value="KKP01773.1"/>
    <property type="molecule type" value="Genomic_DNA"/>
</dbReference>